<name>A0ABW8SN77_9CLOT</name>
<keyword evidence="3" id="KW-1185">Reference proteome</keyword>
<dbReference type="EMBL" id="JBJHZX010000025">
    <property type="protein sequence ID" value="MFL0197118.1"/>
    <property type="molecule type" value="Genomic_DNA"/>
</dbReference>
<sequence length="138" mass="15931">MNSLNISENNIDIIIKFLIKNVNPCLIYLFGSAINGIFREDSDIDIAFISDNEFTSYEVFMLAQKLADILKMDVDLIDLNKASTVFKVQIIARGNSIYCTDDKRRAYFEMYAFKEYATLNEEREVILKSIKERGGVYE</sequence>
<evidence type="ECO:0000259" key="1">
    <source>
        <dbReference type="Pfam" id="PF18765"/>
    </source>
</evidence>
<feature type="domain" description="Polymerase beta nucleotidyltransferase" evidence="1">
    <location>
        <begin position="14"/>
        <end position="102"/>
    </location>
</feature>
<proteinExistence type="predicted"/>
<accession>A0ABW8SN77</accession>
<protein>
    <submittedName>
        <fullName evidence="2">Type VII toxin-antitoxin system MntA family adenylyltransferase antitoxin</fullName>
    </submittedName>
</protein>
<evidence type="ECO:0000313" key="3">
    <source>
        <dbReference type="Proteomes" id="UP001623660"/>
    </source>
</evidence>
<dbReference type="GO" id="GO:0016779">
    <property type="term" value="F:nucleotidyltransferase activity"/>
    <property type="evidence" value="ECO:0007669"/>
    <property type="project" value="UniProtKB-KW"/>
</dbReference>
<dbReference type="RefSeq" id="WP_406793223.1">
    <property type="nucleotide sequence ID" value="NZ_JBJHZX010000025.1"/>
</dbReference>
<dbReference type="InterPro" id="IPR041633">
    <property type="entry name" value="Polbeta"/>
</dbReference>
<dbReference type="PANTHER" id="PTHR43852:SF2">
    <property type="entry name" value="PROTEIN ADENYLYLTRANSFERASE MNTA"/>
    <property type="match status" value="1"/>
</dbReference>
<keyword evidence="2" id="KW-0808">Transferase</keyword>
<dbReference type="InterPro" id="IPR043519">
    <property type="entry name" value="NT_sf"/>
</dbReference>
<dbReference type="SUPFAM" id="SSF81301">
    <property type="entry name" value="Nucleotidyltransferase"/>
    <property type="match status" value="1"/>
</dbReference>
<reference evidence="2 3" key="1">
    <citation type="submission" date="2024-11" db="EMBL/GenBank/DDBJ databases">
        <authorList>
            <person name="Heng Y.C."/>
            <person name="Lim A.C.H."/>
            <person name="Lee J.K.Y."/>
            <person name="Kittelmann S."/>
        </authorList>
    </citation>
    <scope>NUCLEOTIDE SEQUENCE [LARGE SCALE GENOMIC DNA]</scope>
    <source>
        <strain evidence="2 3">WILCCON 0269</strain>
    </source>
</reference>
<organism evidence="2 3">
    <name type="scientific">Candidatus Clostridium eludens</name>
    <dbReference type="NCBI Taxonomy" id="3381663"/>
    <lineage>
        <taxon>Bacteria</taxon>
        <taxon>Bacillati</taxon>
        <taxon>Bacillota</taxon>
        <taxon>Clostridia</taxon>
        <taxon>Eubacteriales</taxon>
        <taxon>Clostridiaceae</taxon>
        <taxon>Clostridium</taxon>
    </lineage>
</organism>
<dbReference type="CDD" id="cd05403">
    <property type="entry name" value="NT_KNTase_like"/>
    <property type="match status" value="1"/>
</dbReference>
<evidence type="ECO:0000313" key="2">
    <source>
        <dbReference type="EMBL" id="MFL0197118.1"/>
    </source>
</evidence>
<dbReference type="PANTHER" id="PTHR43852">
    <property type="entry name" value="NUCLEOTIDYLTRANSFERASE"/>
    <property type="match status" value="1"/>
</dbReference>
<dbReference type="Gene3D" id="3.30.460.10">
    <property type="entry name" value="Beta Polymerase, domain 2"/>
    <property type="match status" value="1"/>
</dbReference>
<dbReference type="Proteomes" id="UP001623660">
    <property type="component" value="Unassembled WGS sequence"/>
</dbReference>
<dbReference type="NCBIfam" id="NF047752">
    <property type="entry name" value="MntA_antitoxin"/>
    <property type="match status" value="1"/>
</dbReference>
<dbReference type="InterPro" id="IPR052930">
    <property type="entry name" value="TA_antitoxin_MntA"/>
</dbReference>
<gene>
    <name evidence="2" type="primary">mntA</name>
    <name evidence="2" type="ORF">ACJDU8_16355</name>
</gene>
<comment type="caution">
    <text evidence="2">The sequence shown here is derived from an EMBL/GenBank/DDBJ whole genome shotgun (WGS) entry which is preliminary data.</text>
</comment>
<keyword evidence="2" id="KW-0548">Nucleotidyltransferase</keyword>
<dbReference type="Pfam" id="PF18765">
    <property type="entry name" value="Polbeta"/>
    <property type="match status" value="1"/>
</dbReference>